<accession>A0A2T9Z022</accession>
<feature type="compositionally biased region" description="Polar residues" evidence="1">
    <location>
        <begin position="248"/>
        <end position="264"/>
    </location>
</feature>
<evidence type="ECO:0000313" key="3">
    <source>
        <dbReference type="Proteomes" id="UP000245383"/>
    </source>
</evidence>
<dbReference type="Pfam" id="PF03162">
    <property type="entry name" value="Y_phosphatase2"/>
    <property type="match status" value="1"/>
</dbReference>
<sequence length="491" mass="56264">MLSIHEFLIPPYRFGQVENRLYRGGYPKQRNFKFLERIKLKTIISLIPDAPTQALTDFCCKNNIKHLVIKVEIPEENVTILDIHVSEFLQIATNSSQLPLYYHCADGSNVTGVLTMCLRKLQLWKTPSIELEFLRFEKNQEIISEESELVRNYNGEGLILHNPYASWLWPHKKHQILNEPNKIPFAKNTHPTLPKLKLYKRIAEPDSSSTIQKFPDEDNITHTKKLSASGNIPARKNLNHLKNQLTSHDYSNNKQSESQSSPNILLSKKSDPYISSLFEIDHKKIKNQILDKALDDISIIKRVNSEKALPTPIKSFYQKIATSDLHDEKSISESPNWLKNDIQRSSSSINSNYNNIIPSVETLKATLSINTPNLNDDQAVFSKTLDTNIYSDHKFPAVNYSHNNSKNQIVFQNLHNSSNDILNTPPDLYDKSNQPRLESSLGTNYFIDYIYILNDNLKQSNHKRSNILSHEIKYNGLSLQLMALALEGLGM</sequence>
<feature type="region of interest" description="Disordered" evidence="1">
    <location>
        <begin position="248"/>
        <end position="267"/>
    </location>
</feature>
<dbReference type="OrthoDB" id="6375174at2759"/>
<dbReference type="PANTHER" id="PTHR31126">
    <property type="entry name" value="TYROSINE-PROTEIN PHOSPHATASE"/>
    <property type="match status" value="1"/>
</dbReference>
<name>A0A2T9Z022_9FUNG</name>
<reference evidence="2 3" key="1">
    <citation type="journal article" date="2018" name="MBio">
        <title>Comparative Genomics Reveals the Core Gene Toolbox for the Fungus-Insect Symbiosis.</title>
        <authorList>
            <person name="Wang Y."/>
            <person name="Stata M."/>
            <person name="Wang W."/>
            <person name="Stajich J.E."/>
            <person name="White M.M."/>
            <person name="Moncalvo J.M."/>
        </authorList>
    </citation>
    <scope>NUCLEOTIDE SEQUENCE [LARGE SCALE GENOMIC DNA]</scope>
    <source>
        <strain evidence="2 3">SWE-8-4</strain>
    </source>
</reference>
<evidence type="ECO:0000256" key="1">
    <source>
        <dbReference type="SAM" id="MobiDB-lite"/>
    </source>
</evidence>
<dbReference type="PANTHER" id="PTHR31126:SF14">
    <property type="entry name" value="TYROSINE-PROTEIN PHOSPHATASE OCA6-RELATED"/>
    <property type="match status" value="1"/>
</dbReference>
<evidence type="ECO:0008006" key="4">
    <source>
        <dbReference type="Google" id="ProtNLM"/>
    </source>
</evidence>
<protein>
    <recommendedName>
        <fullName evidence="4">Tyrosine specific protein phosphatases domain-containing protein</fullName>
    </recommendedName>
</protein>
<dbReference type="InterPro" id="IPR029021">
    <property type="entry name" value="Prot-tyrosine_phosphatase-like"/>
</dbReference>
<dbReference type="STRING" id="133385.A0A2T9Z022"/>
<dbReference type="EMBL" id="MBFR01000005">
    <property type="protein sequence ID" value="PVU97917.1"/>
    <property type="molecule type" value="Genomic_DNA"/>
</dbReference>
<proteinExistence type="predicted"/>
<organism evidence="2 3">
    <name type="scientific">Smittium simulii</name>
    <dbReference type="NCBI Taxonomy" id="133385"/>
    <lineage>
        <taxon>Eukaryota</taxon>
        <taxon>Fungi</taxon>
        <taxon>Fungi incertae sedis</taxon>
        <taxon>Zoopagomycota</taxon>
        <taxon>Kickxellomycotina</taxon>
        <taxon>Harpellomycetes</taxon>
        <taxon>Harpellales</taxon>
        <taxon>Legeriomycetaceae</taxon>
        <taxon>Smittium</taxon>
    </lineage>
</organism>
<comment type="caution">
    <text evidence="2">The sequence shown here is derived from an EMBL/GenBank/DDBJ whole genome shotgun (WGS) entry which is preliminary data.</text>
</comment>
<keyword evidence="3" id="KW-1185">Reference proteome</keyword>
<dbReference type="AlphaFoldDB" id="A0A2T9Z022"/>
<dbReference type="SUPFAM" id="SSF52799">
    <property type="entry name" value="(Phosphotyrosine protein) phosphatases II"/>
    <property type="match status" value="1"/>
</dbReference>
<dbReference type="GO" id="GO:0016791">
    <property type="term" value="F:phosphatase activity"/>
    <property type="evidence" value="ECO:0007669"/>
    <property type="project" value="TreeGrafter"/>
</dbReference>
<dbReference type="InterPro" id="IPR004861">
    <property type="entry name" value="Siw14-like"/>
</dbReference>
<dbReference type="Gene3D" id="3.90.190.10">
    <property type="entry name" value="Protein tyrosine phosphatase superfamily"/>
    <property type="match status" value="1"/>
</dbReference>
<dbReference type="Proteomes" id="UP000245383">
    <property type="component" value="Unassembled WGS sequence"/>
</dbReference>
<gene>
    <name evidence="2" type="ORF">BB561_000175</name>
</gene>
<evidence type="ECO:0000313" key="2">
    <source>
        <dbReference type="EMBL" id="PVU97917.1"/>
    </source>
</evidence>